<keyword evidence="1" id="KW-0472">Membrane</keyword>
<evidence type="ECO:0000313" key="3">
    <source>
        <dbReference type="Proteomes" id="UP000634136"/>
    </source>
</evidence>
<keyword evidence="3" id="KW-1185">Reference proteome</keyword>
<reference evidence="2" key="1">
    <citation type="submission" date="2020-09" db="EMBL/GenBank/DDBJ databases">
        <title>Genome-Enabled Discovery of Anthraquinone Biosynthesis in Senna tora.</title>
        <authorList>
            <person name="Kang S.-H."/>
            <person name="Pandey R.P."/>
            <person name="Lee C.-M."/>
            <person name="Sim J.-S."/>
            <person name="Jeong J.-T."/>
            <person name="Choi B.-S."/>
            <person name="Jung M."/>
            <person name="Ginzburg D."/>
            <person name="Zhao K."/>
            <person name="Won S.Y."/>
            <person name="Oh T.-J."/>
            <person name="Yu Y."/>
            <person name="Kim N.-H."/>
            <person name="Lee O.R."/>
            <person name="Lee T.-H."/>
            <person name="Bashyal P."/>
            <person name="Kim T.-S."/>
            <person name="Lee W.-H."/>
            <person name="Kawkins C."/>
            <person name="Kim C.-K."/>
            <person name="Kim J.S."/>
            <person name="Ahn B.O."/>
            <person name="Rhee S.Y."/>
            <person name="Sohng J.K."/>
        </authorList>
    </citation>
    <scope>NUCLEOTIDE SEQUENCE</scope>
    <source>
        <tissue evidence="2">Leaf</tissue>
    </source>
</reference>
<dbReference type="Proteomes" id="UP000634136">
    <property type="component" value="Unassembled WGS sequence"/>
</dbReference>
<accession>A0A834WBA0</accession>
<comment type="caution">
    <text evidence="2">The sequence shown here is derived from an EMBL/GenBank/DDBJ whole genome shotgun (WGS) entry which is preliminary data.</text>
</comment>
<gene>
    <name evidence="2" type="ORF">G2W53_033757</name>
</gene>
<dbReference type="EMBL" id="JAAIUW010000010">
    <property type="protein sequence ID" value="KAF7812781.1"/>
    <property type="molecule type" value="Genomic_DNA"/>
</dbReference>
<evidence type="ECO:0000256" key="1">
    <source>
        <dbReference type="SAM" id="Phobius"/>
    </source>
</evidence>
<feature type="transmembrane region" description="Helical" evidence="1">
    <location>
        <begin position="12"/>
        <end position="39"/>
    </location>
</feature>
<keyword evidence="1" id="KW-1133">Transmembrane helix</keyword>
<organism evidence="2 3">
    <name type="scientific">Senna tora</name>
    <dbReference type="NCBI Taxonomy" id="362788"/>
    <lineage>
        <taxon>Eukaryota</taxon>
        <taxon>Viridiplantae</taxon>
        <taxon>Streptophyta</taxon>
        <taxon>Embryophyta</taxon>
        <taxon>Tracheophyta</taxon>
        <taxon>Spermatophyta</taxon>
        <taxon>Magnoliopsida</taxon>
        <taxon>eudicotyledons</taxon>
        <taxon>Gunneridae</taxon>
        <taxon>Pentapetalae</taxon>
        <taxon>rosids</taxon>
        <taxon>fabids</taxon>
        <taxon>Fabales</taxon>
        <taxon>Fabaceae</taxon>
        <taxon>Caesalpinioideae</taxon>
        <taxon>Cassia clade</taxon>
        <taxon>Senna</taxon>
    </lineage>
</organism>
<dbReference type="AlphaFoldDB" id="A0A834WBA0"/>
<protein>
    <submittedName>
        <fullName evidence="2">Uncharacterized protein</fullName>
    </submittedName>
</protein>
<sequence>MVFSPCSRSCVVVVYLQQIFATVASSIFFVTVAILFRLVTFSMKVLRSPFEISFPVKLESSSSFISYFFSYELVEQDSEGQCNFGGVALLLPYSL</sequence>
<name>A0A834WBA0_9FABA</name>
<keyword evidence="1" id="KW-0812">Transmembrane</keyword>
<evidence type="ECO:0000313" key="2">
    <source>
        <dbReference type="EMBL" id="KAF7812781.1"/>
    </source>
</evidence>
<proteinExistence type="predicted"/>